<dbReference type="AlphaFoldDB" id="A0A167J6X4"/>
<dbReference type="EMBL" id="KV441029">
    <property type="protein sequence ID" value="OAD65327.1"/>
    <property type="molecule type" value="Genomic_DNA"/>
</dbReference>
<gene>
    <name evidence="2" type="ORF">PHYBLDRAFT_153571</name>
</gene>
<evidence type="ECO:0000313" key="3">
    <source>
        <dbReference type="Proteomes" id="UP000077315"/>
    </source>
</evidence>
<evidence type="ECO:0000313" key="2">
    <source>
        <dbReference type="EMBL" id="OAD65327.1"/>
    </source>
</evidence>
<dbReference type="InParanoid" id="A0A167J6X4"/>
<sequence length="170" mass="19468">MPEKIYHEPCRQDGHQSPEKMHQKPELFSGSEKSQQRVARSSILKLMGSVGPQLAAIASWMGEKLEEVRYKCDAVEEVKSGKLHYYRETKVQYWQKARESLEEGESSAIEELIVDDQDQSGPNRLICVADREAASQGYQNPVTETSEYECEWQQRKIAVQESRIAYAILS</sequence>
<dbReference type="RefSeq" id="XP_018283367.1">
    <property type="nucleotide sequence ID" value="XM_018433194.1"/>
</dbReference>
<keyword evidence="3" id="KW-1185">Reference proteome</keyword>
<dbReference type="GeneID" id="28994100"/>
<reference evidence="3" key="1">
    <citation type="submission" date="2015-06" db="EMBL/GenBank/DDBJ databases">
        <title>Expansion of signal transduction pathways in fungi by whole-genome duplication.</title>
        <authorList>
            <consortium name="DOE Joint Genome Institute"/>
            <person name="Corrochano L.M."/>
            <person name="Kuo A."/>
            <person name="Marcet-Houben M."/>
            <person name="Polaino S."/>
            <person name="Salamov A."/>
            <person name="Villalobos J.M."/>
            <person name="Alvarez M.I."/>
            <person name="Avalos J."/>
            <person name="Benito E.P."/>
            <person name="Benoit I."/>
            <person name="Burger G."/>
            <person name="Camino L.P."/>
            <person name="Canovas D."/>
            <person name="Cerda-Olmedo E."/>
            <person name="Cheng J.-F."/>
            <person name="Dominguez A."/>
            <person name="Elias M."/>
            <person name="Eslava A.P."/>
            <person name="Glaser F."/>
            <person name="Grimwood J."/>
            <person name="Gutierrez G."/>
            <person name="Heitman J."/>
            <person name="Henrissat B."/>
            <person name="Iturriaga E.A."/>
            <person name="Lang B.F."/>
            <person name="Lavin J.L."/>
            <person name="Lee S."/>
            <person name="Li W."/>
            <person name="Lindquist E."/>
            <person name="Lopez-Garcia S."/>
            <person name="Luque E.M."/>
            <person name="Marcos A.T."/>
            <person name="Martin J."/>
            <person name="McCluskey K."/>
            <person name="Medina H.R."/>
            <person name="Miralles-Duran A."/>
            <person name="Miyazaki A."/>
            <person name="Munoz-Torres E."/>
            <person name="Oguiza J.A."/>
            <person name="Ohm R."/>
            <person name="Olmedo M."/>
            <person name="Orejas M."/>
            <person name="Ortiz-Castellanos L."/>
            <person name="Pisabarro A.G."/>
            <person name="Rodriguez-Romero J."/>
            <person name="Ruiz-Herrera J."/>
            <person name="Ruiz-Vazquez R."/>
            <person name="Sanz C."/>
            <person name="Schackwitz W."/>
            <person name="Schmutz J."/>
            <person name="Shahriari M."/>
            <person name="Shelest E."/>
            <person name="Silva-Franco F."/>
            <person name="Soanes D."/>
            <person name="Syed K."/>
            <person name="Tagua V.G."/>
            <person name="Talbot N.J."/>
            <person name="Thon M."/>
            <person name="De vries R.P."/>
            <person name="Wiebenga A."/>
            <person name="Yadav J.S."/>
            <person name="Braun E.L."/>
            <person name="Baker S."/>
            <person name="Garre V."/>
            <person name="Horwitz B."/>
            <person name="Torres-Martinez S."/>
            <person name="Idnurm A."/>
            <person name="Herrera-Estrella A."/>
            <person name="Gabaldon T."/>
            <person name="Grigoriev I.V."/>
        </authorList>
    </citation>
    <scope>NUCLEOTIDE SEQUENCE [LARGE SCALE GENOMIC DNA]</scope>
    <source>
        <strain evidence="3">NRRL 1555(-)</strain>
    </source>
</reference>
<accession>A0A167J6X4</accession>
<feature type="region of interest" description="Disordered" evidence="1">
    <location>
        <begin position="1"/>
        <end position="35"/>
    </location>
</feature>
<dbReference type="VEuPathDB" id="FungiDB:PHYBLDRAFT_153571"/>
<protein>
    <submittedName>
        <fullName evidence="2">Uncharacterized protein</fullName>
    </submittedName>
</protein>
<organism evidence="2 3">
    <name type="scientific">Phycomyces blakesleeanus (strain ATCC 8743b / DSM 1359 / FGSC 10004 / NBRC 33097 / NRRL 1555)</name>
    <dbReference type="NCBI Taxonomy" id="763407"/>
    <lineage>
        <taxon>Eukaryota</taxon>
        <taxon>Fungi</taxon>
        <taxon>Fungi incertae sedis</taxon>
        <taxon>Mucoromycota</taxon>
        <taxon>Mucoromycotina</taxon>
        <taxon>Mucoromycetes</taxon>
        <taxon>Mucorales</taxon>
        <taxon>Phycomycetaceae</taxon>
        <taxon>Phycomyces</taxon>
    </lineage>
</organism>
<proteinExistence type="predicted"/>
<feature type="compositionally biased region" description="Basic and acidic residues" evidence="1">
    <location>
        <begin position="1"/>
        <end position="25"/>
    </location>
</feature>
<dbReference type="Proteomes" id="UP000077315">
    <property type="component" value="Unassembled WGS sequence"/>
</dbReference>
<name>A0A167J6X4_PHYB8</name>
<evidence type="ECO:0000256" key="1">
    <source>
        <dbReference type="SAM" id="MobiDB-lite"/>
    </source>
</evidence>